<evidence type="ECO:0000313" key="3">
    <source>
        <dbReference type="Proteomes" id="UP000289437"/>
    </source>
</evidence>
<gene>
    <name evidence="2" type="ORF">GRAN_1740</name>
</gene>
<feature type="chain" id="PRO_5020724493" evidence="1">
    <location>
        <begin position="22"/>
        <end position="224"/>
    </location>
</feature>
<organism evidence="2 3">
    <name type="scientific">Granulicella sibirica</name>
    <dbReference type="NCBI Taxonomy" id="2479048"/>
    <lineage>
        <taxon>Bacteria</taxon>
        <taxon>Pseudomonadati</taxon>
        <taxon>Acidobacteriota</taxon>
        <taxon>Terriglobia</taxon>
        <taxon>Terriglobales</taxon>
        <taxon>Acidobacteriaceae</taxon>
        <taxon>Granulicella</taxon>
    </lineage>
</organism>
<evidence type="ECO:0000256" key="1">
    <source>
        <dbReference type="SAM" id="SignalP"/>
    </source>
</evidence>
<reference evidence="2 3" key="1">
    <citation type="submission" date="2018-11" db="EMBL/GenBank/DDBJ databases">
        <authorList>
            <person name="Mardanov A.V."/>
            <person name="Ravin N.V."/>
            <person name="Dedysh S.N."/>
        </authorList>
    </citation>
    <scope>NUCLEOTIDE SEQUENCE [LARGE SCALE GENOMIC DNA]</scope>
    <source>
        <strain evidence="2 3">AF10</strain>
    </source>
</reference>
<feature type="signal peptide" evidence="1">
    <location>
        <begin position="1"/>
        <end position="21"/>
    </location>
</feature>
<keyword evidence="1" id="KW-0732">Signal</keyword>
<keyword evidence="3" id="KW-1185">Reference proteome</keyword>
<dbReference type="Proteomes" id="UP000289437">
    <property type="component" value="Unassembled WGS sequence"/>
</dbReference>
<comment type="caution">
    <text evidence="2">The sequence shown here is derived from an EMBL/GenBank/DDBJ whole genome shotgun (WGS) entry which is preliminary data.</text>
</comment>
<sequence>MTPTRLAIAFLALAALSPASGAQSAPTNTVLTQEIQPPPYTLWTADGVTIDNTHLNPGGFWLLLYRDLNSARGDEALTLLESLTTPPTATDTTKPAVPLDPARLVVVLTHATGAQVSQLQLNHPLLAKATWLRDEKETAAQALGLHGSPHLIGMHESALRWQLAGSLESPAARTAITYWVKNNDLPQNKLVLHKVKLAPPPPTTAAAAQAAALAGASARHGANQ</sequence>
<protein>
    <submittedName>
        <fullName evidence="2">Uncharacterized protein</fullName>
    </submittedName>
</protein>
<accession>A0A4Q0T6Y4</accession>
<reference evidence="3" key="2">
    <citation type="submission" date="2019-02" db="EMBL/GenBank/DDBJ databases">
        <title>Granulicella sibirica sp. nov., a psychrotolerant acidobacterium isolated from an organic soil layer in forested tundra, West Siberia.</title>
        <authorList>
            <person name="Oshkin I.Y."/>
            <person name="Kulichevskaya I.S."/>
            <person name="Rijpstra W.I.C."/>
            <person name="Sinninghe Damste J.S."/>
            <person name="Rakitin A.L."/>
            <person name="Ravin N.V."/>
            <person name="Dedysh S.N."/>
        </authorList>
    </citation>
    <scope>NUCLEOTIDE SEQUENCE [LARGE SCALE GENOMIC DNA]</scope>
    <source>
        <strain evidence="3">AF10</strain>
    </source>
</reference>
<name>A0A4Q0T6Y4_9BACT</name>
<dbReference type="EMBL" id="RDSM01000001">
    <property type="protein sequence ID" value="RXH58430.1"/>
    <property type="molecule type" value="Genomic_DNA"/>
</dbReference>
<dbReference type="AlphaFoldDB" id="A0A4Q0T6Y4"/>
<evidence type="ECO:0000313" key="2">
    <source>
        <dbReference type="EMBL" id="RXH58430.1"/>
    </source>
</evidence>
<proteinExistence type="predicted"/>
<dbReference type="RefSeq" id="WP_128912427.1">
    <property type="nucleotide sequence ID" value="NZ_RDSM01000001.1"/>
</dbReference>